<comment type="caution">
    <text evidence="1">The sequence shown here is derived from an EMBL/GenBank/DDBJ whole genome shotgun (WGS) entry which is preliminary data.</text>
</comment>
<dbReference type="OrthoDB" id="6222486at2759"/>
<evidence type="ECO:0000313" key="2">
    <source>
        <dbReference type="Proteomes" id="UP000697127"/>
    </source>
</evidence>
<gene>
    <name evidence="1" type="ORF">C6P40_002552</name>
</gene>
<dbReference type="GO" id="GO:0032299">
    <property type="term" value="C:ribonuclease H2 complex"/>
    <property type="evidence" value="ECO:0007669"/>
    <property type="project" value="InterPro"/>
</dbReference>
<name>A0A9P7BDX2_9ASCO</name>
<dbReference type="Proteomes" id="UP000697127">
    <property type="component" value="Unassembled WGS sequence"/>
</dbReference>
<dbReference type="GO" id="GO:0006401">
    <property type="term" value="P:RNA catabolic process"/>
    <property type="evidence" value="ECO:0007669"/>
    <property type="project" value="InterPro"/>
</dbReference>
<dbReference type="InterPro" id="IPR013924">
    <property type="entry name" value="RNase_H2_suC"/>
</dbReference>
<accession>A0A9P7BDX2</accession>
<keyword evidence="2" id="KW-1185">Reference proteome</keyword>
<evidence type="ECO:0000313" key="1">
    <source>
        <dbReference type="EMBL" id="KAG0687301.1"/>
    </source>
</evidence>
<organism evidence="1 2">
    <name type="scientific">Pichia californica</name>
    <dbReference type="NCBI Taxonomy" id="460514"/>
    <lineage>
        <taxon>Eukaryota</taxon>
        <taxon>Fungi</taxon>
        <taxon>Dikarya</taxon>
        <taxon>Ascomycota</taxon>
        <taxon>Saccharomycotina</taxon>
        <taxon>Pichiomycetes</taxon>
        <taxon>Pichiales</taxon>
        <taxon>Pichiaceae</taxon>
        <taxon>Pichia</taxon>
    </lineage>
</organism>
<reference evidence="1" key="1">
    <citation type="submission" date="2020-11" db="EMBL/GenBank/DDBJ databases">
        <title>Kefir isolates.</title>
        <authorList>
            <person name="Marcisauskas S."/>
            <person name="Kim Y."/>
            <person name="Blasche S."/>
        </authorList>
    </citation>
    <scope>NUCLEOTIDE SEQUENCE</scope>
    <source>
        <strain evidence="1">Olga-1</strain>
    </source>
</reference>
<dbReference type="AlphaFoldDB" id="A0A9P7BDX2"/>
<proteinExistence type="predicted"/>
<dbReference type="Gene3D" id="2.40.128.680">
    <property type="match status" value="1"/>
</dbReference>
<protein>
    <submittedName>
        <fullName evidence="1">Uncharacterized protein</fullName>
    </submittedName>
</protein>
<dbReference type="EMBL" id="PUHW01000283">
    <property type="protein sequence ID" value="KAG0687301.1"/>
    <property type="molecule type" value="Genomic_DNA"/>
</dbReference>
<dbReference type="Pfam" id="PF08615">
    <property type="entry name" value="RNase_H2_suC"/>
    <property type="match status" value="1"/>
</dbReference>
<sequence>MSVYTIGDNKDQIEKSTVNILPTAVNFTGTVPNGTSNWESYKEVDKGRDGGDGNPVNYLRGRKLVGVTHTVDNYQAVLFEKENGKEDSYNAVSASSDIVTYEHQVPASVQNDQVERVEEWVGIARFINTI</sequence>